<feature type="transmembrane region" description="Helical" evidence="8">
    <location>
        <begin position="109"/>
        <end position="128"/>
    </location>
</feature>
<dbReference type="InterPro" id="IPR016846">
    <property type="entry name" value="cNMP-bd_ion_channel"/>
</dbReference>
<dbReference type="STRING" id="864069.MicloDRAFT_00030350"/>
<dbReference type="SUPFAM" id="SSF51206">
    <property type="entry name" value="cAMP-binding domain-like"/>
    <property type="match status" value="1"/>
</dbReference>
<accession>I4YR94</accession>
<dbReference type="Gene3D" id="2.60.120.10">
    <property type="entry name" value="Jelly Rolls"/>
    <property type="match status" value="1"/>
</dbReference>
<comment type="similarity">
    <text evidence="2">Belongs to the MscS (TC 1.A.23) family.</text>
</comment>
<proteinExistence type="inferred from homology"/>
<dbReference type="Pfam" id="PF21082">
    <property type="entry name" value="MS_channel_3rd"/>
    <property type="match status" value="1"/>
</dbReference>
<feature type="transmembrane region" description="Helical" evidence="8">
    <location>
        <begin position="12"/>
        <end position="29"/>
    </location>
</feature>
<dbReference type="OrthoDB" id="9775207at2"/>
<dbReference type="InterPro" id="IPR000595">
    <property type="entry name" value="cNMP-bd_dom"/>
</dbReference>
<feature type="transmembrane region" description="Helical" evidence="8">
    <location>
        <begin position="79"/>
        <end position="97"/>
    </location>
</feature>
<dbReference type="Proteomes" id="UP000003947">
    <property type="component" value="Unassembled WGS sequence"/>
</dbReference>
<dbReference type="RefSeq" id="WP_009762537.1">
    <property type="nucleotide sequence ID" value="NZ_CP141050.1"/>
</dbReference>
<feature type="transmembrane region" description="Helical" evidence="8">
    <location>
        <begin position="41"/>
        <end position="59"/>
    </location>
</feature>
<protein>
    <submittedName>
        <fullName evidence="10">Small-conductance mechanosensitive channel</fullName>
    </submittedName>
</protein>
<evidence type="ECO:0000256" key="7">
    <source>
        <dbReference type="SAM" id="MobiDB-lite"/>
    </source>
</evidence>
<evidence type="ECO:0000256" key="8">
    <source>
        <dbReference type="SAM" id="Phobius"/>
    </source>
</evidence>
<keyword evidence="3" id="KW-1003">Cell membrane</keyword>
<dbReference type="Pfam" id="PF00924">
    <property type="entry name" value="MS_channel_2nd"/>
    <property type="match status" value="1"/>
</dbReference>
<keyword evidence="11" id="KW-1185">Reference proteome</keyword>
<dbReference type="PANTHER" id="PTHR30566:SF5">
    <property type="entry name" value="MECHANOSENSITIVE ION CHANNEL PROTEIN 1, MITOCHONDRIAL-RELATED"/>
    <property type="match status" value="1"/>
</dbReference>
<evidence type="ECO:0000259" key="9">
    <source>
        <dbReference type="PROSITE" id="PS50042"/>
    </source>
</evidence>
<keyword evidence="4 8" id="KW-0812">Transmembrane</keyword>
<dbReference type="SMART" id="SM00100">
    <property type="entry name" value="cNMP"/>
    <property type="match status" value="1"/>
</dbReference>
<keyword evidence="6 8" id="KW-0472">Membrane</keyword>
<dbReference type="SUPFAM" id="SSF82689">
    <property type="entry name" value="Mechanosensitive channel protein MscS (YggB), C-terminal domain"/>
    <property type="match status" value="1"/>
</dbReference>
<dbReference type="GO" id="GO:0008381">
    <property type="term" value="F:mechanosensitive monoatomic ion channel activity"/>
    <property type="evidence" value="ECO:0007669"/>
    <property type="project" value="UniProtKB-ARBA"/>
</dbReference>
<dbReference type="HOGENOM" id="CLU_032479_1_0_5"/>
<dbReference type="InterPro" id="IPR023408">
    <property type="entry name" value="MscS_beta-dom_sf"/>
</dbReference>
<dbReference type="AlphaFoldDB" id="I4YR94"/>
<dbReference type="eggNOG" id="COG0668">
    <property type="taxonomic scope" value="Bacteria"/>
</dbReference>
<dbReference type="InterPro" id="IPR018490">
    <property type="entry name" value="cNMP-bd_dom_sf"/>
</dbReference>
<dbReference type="Pfam" id="PF00027">
    <property type="entry name" value="cNMP_binding"/>
    <property type="match status" value="1"/>
</dbReference>
<dbReference type="GO" id="GO:0005886">
    <property type="term" value="C:plasma membrane"/>
    <property type="evidence" value="ECO:0007669"/>
    <property type="project" value="UniProtKB-SubCell"/>
</dbReference>
<dbReference type="EMBL" id="JH660645">
    <property type="protein sequence ID" value="EIM26486.1"/>
    <property type="molecule type" value="Genomic_DNA"/>
</dbReference>
<dbReference type="CDD" id="cd00038">
    <property type="entry name" value="CAP_ED"/>
    <property type="match status" value="1"/>
</dbReference>
<dbReference type="PROSITE" id="PS50042">
    <property type="entry name" value="CNMP_BINDING_3"/>
    <property type="match status" value="1"/>
</dbReference>
<reference evidence="10 11" key="1">
    <citation type="submission" date="2012-02" db="EMBL/GenBank/DDBJ databases">
        <title>Improved High-Quality Draft sequence of Microvirga sp. WSM3557.</title>
        <authorList>
            <consortium name="US DOE Joint Genome Institute"/>
            <person name="Lucas S."/>
            <person name="Han J."/>
            <person name="Lapidus A."/>
            <person name="Cheng J.-F."/>
            <person name="Goodwin L."/>
            <person name="Pitluck S."/>
            <person name="Peters L."/>
            <person name="Zhang X."/>
            <person name="Detter J.C."/>
            <person name="Han C."/>
            <person name="Tapia R."/>
            <person name="Land M."/>
            <person name="Hauser L."/>
            <person name="Kyrpides N."/>
            <person name="Ivanova N."/>
            <person name="Pagani I."/>
            <person name="Brau L."/>
            <person name="Yates R."/>
            <person name="O'Hara G."/>
            <person name="Rui T."/>
            <person name="Howieson J."/>
            <person name="Reeve W."/>
            <person name="Woyke T."/>
        </authorList>
    </citation>
    <scope>NUCLEOTIDE SEQUENCE [LARGE SCALE GENOMIC DNA]</scope>
    <source>
        <strain evidence="10 11">WSM3557</strain>
    </source>
</reference>
<evidence type="ECO:0000256" key="4">
    <source>
        <dbReference type="ARBA" id="ARBA00022692"/>
    </source>
</evidence>
<feature type="region of interest" description="Disordered" evidence="7">
    <location>
        <begin position="458"/>
        <end position="477"/>
    </location>
</feature>
<dbReference type="Gene3D" id="3.30.70.100">
    <property type="match status" value="1"/>
</dbReference>
<dbReference type="SUPFAM" id="SSF50182">
    <property type="entry name" value="Sm-like ribonucleoproteins"/>
    <property type="match status" value="1"/>
</dbReference>
<dbReference type="PIRSF" id="PIRSF026673">
    <property type="entry name" value="UCP026673_ion_chan"/>
    <property type="match status" value="1"/>
</dbReference>
<organism evidence="10 11">
    <name type="scientific">Microvirga lotononidis</name>
    <dbReference type="NCBI Taxonomy" id="864069"/>
    <lineage>
        <taxon>Bacteria</taxon>
        <taxon>Pseudomonadati</taxon>
        <taxon>Pseudomonadota</taxon>
        <taxon>Alphaproteobacteria</taxon>
        <taxon>Hyphomicrobiales</taxon>
        <taxon>Methylobacteriaceae</taxon>
        <taxon>Microvirga</taxon>
    </lineage>
</organism>
<name>I4YR94_9HYPH</name>
<keyword evidence="5 8" id="KW-1133">Transmembrane helix</keyword>
<gene>
    <name evidence="10" type="ORF">MicloDRAFT_00030350</name>
</gene>
<feature type="domain" description="Cyclic nucleotide-binding" evidence="9">
    <location>
        <begin position="347"/>
        <end position="462"/>
    </location>
</feature>
<dbReference type="Gene3D" id="2.30.30.60">
    <property type="match status" value="1"/>
</dbReference>
<comment type="subcellular location">
    <subcellularLocation>
        <location evidence="1">Cell membrane</location>
        <topology evidence="1">Multi-pass membrane protein</topology>
    </subcellularLocation>
</comment>
<dbReference type="PATRIC" id="fig|864069.3.peg.3290"/>
<evidence type="ECO:0000256" key="5">
    <source>
        <dbReference type="ARBA" id="ARBA00022989"/>
    </source>
</evidence>
<dbReference type="InterPro" id="IPR006685">
    <property type="entry name" value="MscS_channel_2nd"/>
</dbReference>
<evidence type="ECO:0000256" key="1">
    <source>
        <dbReference type="ARBA" id="ARBA00004651"/>
    </source>
</evidence>
<dbReference type="PANTHER" id="PTHR30566">
    <property type="entry name" value="YNAI-RELATED MECHANOSENSITIVE ION CHANNEL"/>
    <property type="match status" value="1"/>
</dbReference>
<evidence type="ECO:0000313" key="11">
    <source>
        <dbReference type="Proteomes" id="UP000003947"/>
    </source>
</evidence>
<dbReference type="InterPro" id="IPR011066">
    <property type="entry name" value="MscS_channel_C_sf"/>
</dbReference>
<dbReference type="eggNOG" id="COG0664">
    <property type="taxonomic scope" value="Bacteria"/>
</dbReference>
<dbReference type="Gene3D" id="1.10.287.1260">
    <property type="match status" value="1"/>
</dbReference>
<dbReference type="InterPro" id="IPR049278">
    <property type="entry name" value="MS_channel_C"/>
</dbReference>
<evidence type="ECO:0000256" key="3">
    <source>
        <dbReference type="ARBA" id="ARBA00022475"/>
    </source>
</evidence>
<feature type="compositionally biased region" description="Polar residues" evidence="7">
    <location>
        <begin position="463"/>
        <end position="476"/>
    </location>
</feature>
<dbReference type="InterPro" id="IPR010920">
    <property type="entry name" value="LSM_dom_sf"/>
</dbReference>
<evidence type="ECO:0000313" key="10">
    <source>
        <dbReference type="EMBL" id="EIM26486.1"/>
    </source>
</evidence>
<evidence type="ECO:0000256" key="6">
    <source>
        <dbReference type="ARBA" id="ARBA00023136"/>
    </source>
</evidence>
<sequence precursor="true">MSFPAMLADPAMPLFSLGVIGIIVWHLIPQARANERMLVELVFFGAMTLALIHAHLAPLSYADGGARDVNALLLTSAKILWWVHLAWAIIGIVRLYLILNGKPREARLVQDLIVGVVYLGMGLSVLAFVFGVPIGTLVATSGVVAIILGLALQNTLSDVFSGIALTLGRPYALGDWIDLSDGTEGRVVESTWRSTHILTAESNIAVLPNSVLAKLVLKNVNRPSETHRMSVIVRIAPTRMPSVVCDVMKVVLSNSRTALKEPAPLVSLKTLDAVALEVELQFWVSSISQRMAAKNEILDLVYRHCKSYGLLLATPSDALVAIRDLPTEESAEPPPVTPLQLIKAVPIFQSLDLDEKKALAEAVIVREFSSGEVIGRRDKPATNLAIVRSGVISARMDHEEIARLAPGDYYGGAGLFVDTEEACTLEALENVVVYEIKQQALAALLAERPALTRTLTSALSLRGQQSPKSESQTTSDARGGRVLLSAIQSIFRG</sequence>
<dbReference type="InterPro" id="IPR014710">
    <property type="entry name" value="RmlC-like_jellyroll"/>
</dbReference>
<evidence type="ECO:0000256" key="2">
    <source>
        <dbReference type="ARBA" id="ARBA00008017"/>
    </source>
</evidence>